<evidence type="ECO:0000313" key="3">
    <source>
        <dbReference type="Proteomes" id="UP000309340"/>
    </source>
</evidence>
<dbReference type="Proteomes" id="UP000309340">
    <property type="component" value="Unassembled WGS sequence"/>
</dbReference>
<name>A0A4U0VVZ9_9PEZI</name>
<gene>
    <name evidence="2" type="ORF">B0A55_11848</name>
</gene>
<keyword evidence="3" id="KW-1185">Reference proteome</keyword>
<reference evidence="2 3" key="1">
    <citation type="submission" date="2017-03" db="EMBL/GenBank/DDBJ databases">
        <title>Genomes of endolithic fungi from Antarctica.</title>
        <authorList>
            <person name="Coleine C."/>
            <person name="Masonjones S."/>
            <person name="Stajich J.E."/>
        </authorList>
    </citation>
    <scope>NUCLEOTIDE SEQUENCE [LARGE SCALE GENOMIC DNA]</scope>
    <source>
        <strain evidence="2 3">CCFEE 5184</strain>
    </source>
</reference>
<sequence>MSKIVKPRHELEEELRLAKLEIEVLEARVVELERAYQLSAERLGANILELERTYQGLSRQEESSDAADDWGTAGAPSLHAVGNWDDDRLNRNATWGSLPNRKVHLHARLSQSGRAGCVRIAKGASGGSWTQVTHR</sequence>
<dbReference type="AlphaFoldDB" id="A0A4U0VVZ9"/>
<dbReference type="EMBL" id="NAJQ01001737">
    <property type="protein sequence ID" value="TKA53774.1"/>
    <property type="molecule type" value="Genomic_DNA"/>
</dbReference>
<proteinExistence type="predicted"/>
<organism evidence="2 3">
    <name type="scientific">Friedmanniomyces simplex</name>
    <dbReference type="NCBI Taxonomy" id="329884"/>
    <lineage>
        <taxon>Eukaryota</taxon>
        <taxon>Fungi</taxon>
        <taxon>Dikarya</taxon>
        <taxon>Ascomycota</taxon>
        <taxon>Pezizomycotina</taxon>
        <taxon>Dothideomycetes</taxon>
        <taxon>Dothideomycetidae</taxon>
        <taxon>Mycosphaerellales</taxon>
        <taxon>Teratosphaeriaceae</taxon>
        <taxon>Friedmanniomyces</taxon>
    </lineage>
</organism>
<feature type="coiled-coil region" evidence="1">
    <location>
        <begin position="8"/>
        <end position="60"/>
    </location>
</feature>
<evidence type="ECO:0000313" key="2">
    <source>
        <dbReference type="EMBL" id="TKA53774.1"/>
    </source>
</evidence>
<evidence type="ECO:0000256" key="1">
    <source>
        <dbReference type="SAM" id="Coils"/>
    </source>
</evidence>
<comment type="caution">
    <text evidence="2">The sequence shown here is derived from an EMBL/GenBank/DDBJ whole genome shotgun (WGS) entry which is preliminary data.</text>
</comment>
<accession>A0A4U0VVZ9</accession>
<keyword evidence="1" id="KW-0175">Coiled coil</keyword>
<protein>
    <submittedName>
        <fullName evidence="2">Uncharacterized protein</fullName>
    </submittedName>
</protein>